<dbReference type="AlphaFoldDB" id="A0A3N4JCY8"/>
<name>A0A3N4JCY8_9PEZI</name>
<organism evidence="5 6">
    <name type="scientific">Choiromyces venosus 120613-1</name>
    <dbReference type="NCBI Taxonomy" id="1336337"/>
    <lineage>
        <taxon>Eukaryota</taxon>
        <taxon>Fungi</taxon>
        <taxon>Dikarya</taxon>
        <taxon>Ascomycota</taxon>
        <taxon>Pezizomycotina</taxon>
        <taxon>Pezizomycetes</taxon>
        <taxon>Pezizales</taxon>
        <taxon>Tuberaceae</taxon>
        <taxon>Choiromyces</taxon>
    </lineage>
</organism>
<dbReference type="PANTHER" id="PTHR46072">
    <property type="entry name" value="AMIDASE-RELATED-RELATED"/>
    <property type="match status" value="1"/>
</dbReference>
<dbReference type="OrthoDB" id="6428749at2759"/>
<dbReference type="Gene3D" id="3.90.1300.10">
    <property type="entry name" value="Amidase signature (AS) domain"/>
    <property type="match status" value="1"/>
</dbReference>
<evidence type="ECO:0000256" key="2">
    <source>
        <dbReference type="ARBA" id="ARBA00022801"/>
    </source>
</evidence>
<dbReference type="Pfam" id="PF01425">
    <property type="entry name" value="Amidase"/>
    <property type="match status" value="1"/>
</dbReference>
<dbReference type="SUPFAM" id="SSF75304">
    <property type="entry name" value="Amidase signature (AS) enzymes"/>
    <property type="match status" value="1"/>
</dbReference>
<evidence type="ECO:0000259" key="4">
    <source>
        <dbReference type="Pfam" id="PF01425"/>
    </source>
</evidence>
<keyword evidence="2" id="KW-0378">Hydrolase</keyword>
<accession>A0A3N4JCY8</accession>
<dbReference type="GO" id="GO:0016787">
    <property type="term" value="F:hydrolase activity"/>
    <property type="evidence" value="ECO:0007669"/>
    <property type="project" value="UniProtKB-KW"/>
</dbReference>
<dbReference type="InterPro" id="IPR023631">
    <property type="entry name" value="Amidase_dom"/>
</dbReference>
<dbReference type="PANTHER" id="PTHR46072:SF2">
    <property type="entry name" value="AMIDASE (EUROFUNG)"/>
    <property type="match status" value="1"/>
</dbReference>
<feature type="domain" description="Amidase" evidence="4">
    <location>
        <begin position="119"/>
        <end position="575"/>
    </location>
</feature>
<keyword evidence="6" id="KW-1185">Reference proteome</keyword>
<dbReference type="InterPro" id="IPR036928">
    <property type="entry name" value="AS_sf"/>
</dbReference>
<comment type="similarity">
    <text evidence="1">Belongs to the amidase family.</text>
</comment>
<proteinExistence type="inferred from homology"/>
<gene>
    <name evidence="5" type="ORF">L873DRAFT_1695857</name>
</gene>
<evidence type="ECO:0000256" key="1">
    <source>
        <dbReference type="ARBA" id="ARBA00009199"/>
    </source>
</evidence>
<evidence type="ECO:0000256" key="3">
    <source>
        <dbReference type="SAM" id="MobiDB-lite"/>
    </source>
</evidence>
<dbReference type="STRING" id="1336337.A0A3N4JCY8"/>
<protein>
    <submittedName>
        <fullName evidence="5">Amidase signature enzyme</fullName>
    </submittedName>
</protein>
<reference evidence="5 6" key="1">
    <citation type="journal article" date="2018" name="Nat. Ecol. Evol.">
        <title>Pezizomycetes genomes reveal the molecular basis of ectomycorrhizal truffle lifestyle.</title>
        <authorList>
            <person name="Murat C."/>
            <person name="Payen T."/>
            <person name="Noel B."/>
            <person name="Kuo A."/>
            <person name="Morin E."/>
            <person name="Chen J."/>
            <person name="Kohler A."/>
            <person name="Krizsan K."/>
            <person name="Balestrini R."/>
            <person name="Da Silva C."/>
            <person name="Montanini B."/>
            <person name="Hainaut M."/>
            <person name="Levati E."/>
            <person name="Barry K.W."/>
            <person name="Belfiori B."/>
            <person name="Cichocki N."/>
            <person name="Clum A."/>
            <person name="Dockter R.B."/>
            <person name="Fauchery L."/>
            <person name="Guy J."/>
            <person name="Iotti M."/>
            <person name="Le Tacon F."/>
            <person name="Lindquist E.A."/>
            <person name="Lipzen A."/>
            <person name="Malagnac F."/>
            <person name="Mello A."/>
            <person name="Molinier V."/>
            <person name="Miyauchi S."/>
            <person name="Poulain J."/>
            <person name="Riccioni C."/>
            <person name="Rubini A."/>
            <person name="Sitrit Y."/>
            <person name="Splivallo R."/>
            <person name="Traeger S."/>
            <person name="Wang M."/>
            <person name="Zifcakova L."/>
            <person name="Wipf D."/>
            <person name="Zambonelli A."/>
            <person name="Paolocci F."/>
            <person name="Nowrousian M."/>
            <person name="Ottonello S."/>
            <person name="Baldrian P."/>
            <person name="Spatafora J.W."/>
            <person name="Henrissat B."/>
            <person name="Nagy L.G."/>
            <person name="Aury J.M."/>
            <person name="Wincker P."/>
            <person name="Grigoriev I.V."/>
            <person name="Bonfante P."/>
            <person name="Martin F.M."/>
        </authorList>
    </citation>
    <scope>NUCLEOTIDE SEQUENCE [LARGE SCALE GENOMIC DNA]</scope>
    <source>
        <strain evidence="5 6">120613-1</strain>
    </source>
</reference>
<dbReference type="Proteomes" id="UP000276215">
    <property type="component" value="Unassembled WGS sequence"/>
</dbReference>
<evidence type="ECO:0000313" key="6">
    <source>
        <dbReference type="Proteomes" id="UP000276215"/>
    </source>
</evidence>
<evidence type="ECO:0000313" key="5">
    <source>
        <dbReference type="EMBL" id="RPA96102.1"/>
    </source>
</evidence>
<sequence>MAVHGSEWTLSEDQAIKNNQQTVSDRLQDSANPESNNVVEKQVWKISCEEKRAQRERLTTFFKIPETRLPPPEIRKIVNFLEWEVNHDLLSDKCFKITECEDIEQLLQKLRSGEWRCIEVMVAYIKRATIIHQLTNCFTEVMFLEALKRAQELDELPPNQRGPLYGLPFTVKDQFNVPGFDSTIGYASFIGNAKDLPPSTLVEVLQGQGAIVFAKTNVPQSLMWCETDNNVWGRTNNPRNLDYTPGGSTGGEAVLLAMGGSLLGWGTDIGGSCRIPSALVGCWALRPSSYRLPYQGVTVSTDGQEHVPSVIGPMTRSPESLTFITRQVIQANTYNLDPKVVPIPWREDIYQSTLSKKLRIGLMLDDGVVRVHPPIARLLKWAATILESKGHEIVPWKPDHHYEGVTVMNEFYKADGGADVRSAIEASGEDYIDHCRKLFGPHLAANAIDIPSYWKLMVEKRGIQKLYLDRWNEAGLDLLLTPVMPHVGVKHKHTSWVGYTKIWNVLDYTAAVLPNFGYILADAIKIHETDLEWKQYKPRNFLDEANWALYDPQEMFNQPIAMQLVGRRYEEEKVLGGMQLLCNTLKDYTEIKDEAYFNIIEPAGRYDERGGYQPFNLRPRELRVTDVPSVPRKKKTVEPQVNNSPSEPVGNGPVQLPVINLPSMPDNSAPVGEKSYNFTDSWSSGRLSTILEVSSNSTSETVLSDKYEALTVTPSVCSTDSFVTAGSETKD</sequence>
<feature type="region of interest" description="Disordered" evidence="3">
    <location>
        <begin position="632"/>
        <end position="653"/>
    </location>
</feature>
<dbReference type="EMBL" id="ML120418">
    <property type="protein sequence ID" value="RPA96102.1"/>
    <property type="molecule type" value="Genomic_DNA"/>
</dbReference>